<sequence length="355" mass="39291">MTDKPQIDFIQALRAIAAMMVLIWHFRPQVKGDLEVSALTLFFSNGFSGVDIFFVISGFIMVYSTGGRPGGARSALEFLAKRFSRIWPLYAFGTALYVLFLMYLGWMTTGEYIKTALSLVFYPVSPAPALDVGWTLNIEMYFYLVFAVCLFFDRLRWLAAGVWIALTVITQNLISDFSSIPENLEFIVPVLTQAIHPCIPEFFAGMLIACFFMSNFKVAKSVGLPVAGVLVSFATWQYLGGFYNKPGIYGMGSGAIALVLGFAIAEKSGCGWRPGPILMWIGKISFSIYILHTTVGLVVTRALSGTFLSGYLNGVGYIVFLTVLILALSALTHEYIEKRLSSMLSRRLSRCLARS</sequence>
<dbReference type="PANTHER" id="PTHR23028:SF131">
    <property type="entry name" value="BLR2367 PROTEIN"/>
    <property type="match status" value="1"/>
</dbReference>
<accession>A0ABT5NLT0</accession>
<feature type="transmembrane region" description="Helical" evidence="1">
    <location>
        <begin position="46"/>
        <end position="66"/>
    </location>
</feature>
<reference evidence="3 4" key="1">
    <citation type="submission" date="2022-05" db="EMBL/GenBank/DDBJ databases">
        <title>Novel Pseudomonas spp. Isolated from a Rainbow Trout Aquaculture Facility.</title>
        <authorList>
            <person name="Testerman T."/>
            <person name="Graf J."/>
        </authorList>
    </citation>
    <scope>NUCLEOTIDE SEQUENCE [LARGE SCALE GENOMIC DNA]</scope>
    <source>
        <strain evidence="3 4">ID681</strain>
    </source>
</reference>
<dbReference type="InterPro" id="IPR050879">
    <property type="entry name" value="Acyltransferase_3"/>
</dbReference>
<proteinExistence type="predicted"/>
<feature type="transmembrane region" description="Helical" evidence="1">
    <location>
        <begin position="277"/>
        <end position="303"/>
    </location>
</feature>
<evidence type="ECO:0000256" key="1">
    <source>
        <dbReference type="SAM" id="Phobius"/>
    </source>
</evidence>
<feature type="transmembrane region" description="Helical" evidence="1">
    <location>
        <begin position="132"/>
        <end position="152"/>
    </location>
</feature>
<gene>
    <name evidence="3" type="ORF">M5G11_02090</name>
</gene>
<dbReference type="PANTHER" id="PTHR23028">
    <property type="entry name" value="ACETYLTRANSFERASE"/>
    <property type="match status" value="1"/>
</dbReference>
<feature type="domain" description="Acyltransferase 3" evidence="2">
    <location>
        <begin position="8"/>
        <end position="332"/>
    </location>
</feature>
<dbReference type="GO" id="GO:0016746">
    <property type="term" value="F:acyltransferase activity"/>
    <property type="evidence" value="ECO:0007669"/>
    <property type="project" value="UniProtKB-KW"/>
</dbReference>
<feature type="transmembrane region" description="Helical" evidence="1">
    <location>
        <begin position="87"/>
        <end position="106"/>
    </location>
</feature>
<protein>
    <submittedName>
        <fullName evidence="3">Acyltransferase</fullName>
    </submittedName>
</protein>
<dbReference type="Pfam" id="PF01757">
    <property type="entry name" value="Acyl_transf_3"/>
    <property type="match status" value="1"/>
</dbReference>
<feature type="transmembrane region" description="Helical" evidence="1">
    <location>
        <begin position="157"/>
        <end position="174"/>
    </location>
</feature>
<keyword evidence="1" id="KW-1133">Transmembrane helix</keyword>
<feature type="transmembrane region" description="Helical" evidence="1">
    <location>
        <begin position="315"/>
        <end position="336"/>
    </location>
</feature>
<evidence type="ECO:0000313" key="3">
    <source>
        <dbReference type="EMBL" id="MDD0989321.1"/>
    </source>
</evidence>
<name>A0ABT5NLT0_9PSED</name>
<dbReference type="Proteomes" id="UP001148203">
    <property type="component" value="Unassembled WGS sequence"/>
</dbReference>
<organism evidence="3 4">
    <name type="scientific">Pseudomonas fontis</name>
    <dbReference type="NCBI Taxonomy" id="2942633"/>
    <lineage>
        <taxon>Bacteria</taxon>
        <taxon>Pseudomonadati</taxon>
        <taxon>Pseudomonadota</taxon>
        <taxon>Gammaproteobacteria</taxon>
        <taxon>Pseudomonadales</taxon>
        <taxon>Pseudomonadaceae</taxon>
        <taxon>Pseudomonas</taxon>
    </lineage>
</organism>
<feature type="transmembrane region" description="Helical" evidence="1">
    <location>
        <begin position="221"/>
        <end position="240"/>
    </location>
</feature>
<keyword evidence="4" id="KW-1185">Reference proteome</keyword>
<dbReference type="InterPro" id="IPR002656">
    <property type="entry name" value="Acyl_transf_3_dom"/>
</dbReference>
<feature type="transmembrane region" description="Helical" evidence="1">
    <location>
        <begin position="246"/>
        <end position="265"/>
    </location>
</feature>
<evidence type="ECO:0000259" key="2">
    <source>
        <dbReference type="Pfam" id="PF01757"/>
    </source>
</evidence>
<dbReference type="RefSeq" id="WP_273911344.1">
    <property type="nucleotide sequence ID" value="NZ_JAMDGX010000040.1"/>
</dbReference>
<comment type="caution">
    <text evidence="3">The sequence shown here is derived from an EMBL/GenBank/DDBJ whole genome shotgun (WGS) entry which is preliminary data.</text>
</comment>
<feature type="transmembrane region" description="Helical" evidence="1">
    <location>
        <begin position="7"/>
        <end position="26"/>
    </location>
</feature>
<keyword evidence="3" id="KW-0808">Transferase</keyword>
<evidence type="ECO:0000313" key="4">
    <source>
        <dbReference type="Proteomes" id="UP001148203"/>
    </source>
</evidence>
<feature type="transmembrane region" description="Helical" evidence="1">
    <location>
        <begin position="194"/>
        <end position="214"/>
    </location>
</feature>
<keyword evidence="1" id="KW-0472">Membrane</keyword>
<dbReference type="EMBL" id="JAMDGY010000009">
    <property type="protein sequence ID" value="MDD0989321.1"/>
    <property type="molecule type" value="Genomic_DNA"/>
</dbReference>
<keyword evidence="3" id="KW-0012">Acyltransferase</keyword>
<keyword evidence="1" id="KW-0812">Transmembrane</keyword>